<gene>
    <name evidence="2" type="ORF">BLX06_15375</name>
</gene>
<keyword evidence="1" id="KW-0732">Signal</keyword>
<reference evidence="2 3" key="1">
    <citation type="submission" date="2017-01" db="EMBL/GenBank/DDBJ databases">
        <title>Bacillus cereus isolates.</title>
        <authorList>
            <person name="Beno S.M."/>
        </authorList>
    </citation>
    <scope>NUCLEOTIDE SEQUENCE [LARGE SCALE GENOMIC DNA]</scope>
    <source>
        <strain evidence="2 3">FSL K6-1030</strain>
    </source>
</reference>
<comment type="caution">
    <text evidence="2">The sequence shown here is derived from an EMBL/GenBank/DDBJ whole genome shotgun (WGS) entry which is preliminary data.</text>
</comment>
<dbReference type="EMBL" id="MUAU01000045">
    <property type="protein sequence ID" value="OOR74194.1"/>
    <property type="molecule type" value="Genomic_DNA"/>
</dbReference>
<evidence type="ECO:0000313" key="2">
    <source>
        <dbReference type="EMBL" id="OOR74194.1"/>
    </source>
</evidence>
<dbReference type="AlphaFoldDB" id="A0A9X6B8I6"/>
<dbReference type="RefSeq" id="WP_078186804.1">
    <property type="nucleotide sequence ID" value="NZ_JARPPZ010000052.1"/>
</dbReference>
<evidence type="ECO:0008006" key="4">
    <source>
        <dbReference type="Google" id="ProtNLM"/>
    </source>
</evidence>
<feature type="chain" id="PRO_5040825112" description="Lipoprotein" evidence="1">
    <location>
        <begin position="21"/>
        <end position="207"/>
    </location>
</feature>
<evidence type="ECO:0000313" key="3">
    <source>
        <dbReference type="Proteomes" id="UP000190641"/>
    </source>
</evidence>
<accession>A0A9X6B8I6</accession>
<name>A0A9X6B8I6_BACCE</name>
<evidence type="ECO:0000256" key="1">
    <source>
        <dbReference type="SAM" id="SignalP"/>
    </source>
</evidence>
<organism evidence="2 3">
    <name type="scientific">Bacillus cereus</name>
    <dbReference type="NCBI Taxonomy" id="1396"/>
    <lineage>
        <taxon>Bacteria</taxon>
        <taxon>Bacillati</taxon>
        <taxon>Bacillota</taxon>
        <taxon>Bacilli</taxon>
        <taxon>Bacillales</taxon>
        <taxon>Bacillaceae</taxon>
        <taxon>Bacillus</taxon>
        <taxon>Bacillus cereus group</taxon>
    </lineage>
</organism>
<sequence>MKLRLTKTAVCILVSVSLLGACSGPKDNRVTEQTSIKSVKKNDAVHLPVPILEDNNYNIEGKIVTFTRSITHVELKDFDESSELELREKYNDYISKNNIKLKKDYKQLIIHMKHEISEKARHDPFKGYVLNTGSGLVIGEDEVASENEFVDYQQRYMTANYRAKSTFEPTGKVALAIPNQYAKNKSLQLKVVQKLNKTNKLVYIDVN</sequence>
<dbReference type="Proteomes" id="UP000190641">
    <property type="component" value="Unassembled WGS sequence"/>
</dbReference>
<dbReference type="PROSITE" id="PS51257">
    <property type="entry name" value="PROKAR_LIPOPROTEIN"/>
    <property type="match status" value="1"/>
</dbReference>
<protein>
    <recommendedName>
        <fullName evidence="4">Lipoprotein</fullName>
    </recommendedName>
</protein>
<feature type="signal peptide" evidence="1">
    <location>
        <begin position="1"/>
        <end position="20"/>
    </location>
</feature>
<proteinExistence type="predicted"/>